<dbReference type="Gene3D" id="1.20.1530.10">
    <property type="entry name" value="Na+/H+ antiporter like domain"/>
    <property type="match status" value="1"/>
</dbReference>
<keyword evidence="6" id="KW-0915">Sodium</keyword>
<feature type="transmembrane region" description="Helical" evidence="6">
    <location>
        <begin position="353"/>
        <end position="374"/>
    </location>
</feature>
<dbReference type="GO" id="GO:0006885">
    <property type="term" value="P:regulation of pH"/>
    <property type="evidence" value="ECO:0007669"/>
    <property type="project" value="UniProtKB-UniRule"/>
</dbReference>
<comment type="function">
    <text evidence="6">Na(+)/H(+) antiporter that extrudes sodium in exchange for external protons.</text>
</comment>
<keyword evidence="5 6" id="KW-0472">Membrane</keyword>
<feature type="transmembrane region" description="Helical" evidence="6">
    <location>
        <begin position="320"/>
        <end position="341"/>
    </location>
</feature>
<dbReference type="Pfam" id="PF06965">
    <property type="entry name" value="Na_H_antiport_1"/>
    <property type="match status" value="1"/>
</dbReference>
<organism evidence="7 8">
    <name type="scientific">Usitatibacter palustris</name>
    <dbReference type="NCBI Taxonomy" id="2732487"/>
    <lineage>
        <taxon>Bacteria</taxon>
        <taxon>Pseudomonadati</taxon>
        <taxon>Pseudomonadota</taxon>
        <taxon>Betaproteobacteria</taxon>
        <taxon>Nitrosomonadales</taxon>
        <taxon>Usitatibacteraceae</taxon>
        <taxon>Usitatibacter</taxon>
    </lineage>
</organism>
<proteinExistence type="inferred from homology"/>
<keyword evidence="6" id="KW-0406">Ion transport</keyword>
<feature type="transmembrane region" description="Helical" evidence="6">
    <location>
        <begin position="425"/>
        <end position="443"/>
    </location>
</feature>
<dbReference type="RefSeq" id="WP_212758127.1">
    <property type="nucleotide sequence ID" value="NZ_CP053073.1"/>
</dbReference>
<keyword evidence="3 6" id="KW-0812">Transmembrane</keyword>
<dbReference type="EMBL" id="CP053073">
    <property type="protein sequence ID" value="QJR16676.1"/>
    <property type="molecule type" value="Genomic_DNA"/>
</dbReference>
<evidence type="ECO:0000256" key="4">
    <source>
        <dbReference type="ARBA" id="ARBA00022989"/>
    </source>
</evidence>
<dbReference type="InterPro" id="IPR004670">
    <property type="entry name" value="NhaA"/>
</dbReference>
<feature type="transmembrane region" description="Helical" evidence="6">
    <location>
        <begin position="136"/>
        <end position="160"/>
    </location>
</feature>
<dbReference type="KEGG" id="upl:DSM104440_03512"/>
<dbReference type="Proteomes" id="UP000503096">
    <property type="component" value="Chromosome"/>
</dbReference>
<evidence type="ECO:0000256" key="5">
    <source>
        <dbReference type="ARBA" id="ARBA00023136"/>
    </source>
</evidence>
<dbReference type="NCBIfam" id="TIGR00773">
    <property type="entry name" value="NhaA"/>
    <property type="match status" value="1"/>
</dbReference>
<comment type="catalytic activity">
    <reaction evidence="6">
        <text>Na(+)(in) + 2 H(+)(out) = Na(+)(out) + 2 H(+)(in)</text>
        <dbReference type="Rhea" id="RHEA:29251"/>
        <dbReference type="ChEBI" id="CHEBI:15378"/>
        <dbReference type="ChEBI" id="CHEBI:29101"/>
    </reaction>
</comment>
<feature type="transmembrane region" description="Helical" evidence="6">
    <location>
        <begin position="394"/>
        <end position="413"/>
    </location>
</feature>
<evidence type="ECO:0000256" key="1">
    <source>
        <dbReference type="ARBA" id="ARBA00004429"/>
    </source>
</evidence>
<reference evidence="7 8" key="1">
    <citation type="submission" date="2020-04" db="EMBL/GenBank/DDBJ databases">
        <title>Usitatibacter rugosus gen. nov., sp. nov. and Usitatibacter palustris sp. nov., novel members of Usitatibacteraceae fam. nov. within the order Nitrosomonadales isolated from soil.</title>
        <authorList>
            <person name="Huber K.J."/>
            <person name="Neumann-Schaal M."/>
            <person name="Geppert A."/>
            <person name="Luckner M."/>
            <person name="Wanner G."/>
            <person name="Overmann J."/>
        </authorList>
    </citation>
    <scope>NUCLEOTIDE SEQUENCE [LARGE SCALE GENOMIC DNA]</scope>
    <source>
        <strain evidence="7 8">Swamp67</strain>
    </source>
</reference>
<keyword evidence="8" id="KW-1185">Reference proteome</keyword>
<dbReference type="GO" id="GO:0005886">
    <property type="term" value="C:plasma membrane"/>
    <property type="evidence" value="ECO:0007669"/>
    <property type="project" value="UniProtKB-SubCell"/>
</dbReference>
<dbReference type="PANTHER" id="PTHR30341:SF0">
    <property type="entry name" value="NA(+)_H(+) ANTIPORTER NHAA"/>
    <property type="match status" value="1"/>
</dbReference>
<dbReference type="HAMAP" id="MF_01844">
    <property type="entry name" value="NhaA"/>
    <property type="match status" value="1"/>
</dbReference>
<protein>
    <recommendedName>
        <fullName evidence="6">Na(+)/H(+) antiporter NhaA</fullName>
    </recommendedName>
    <alternativeName>
        <fullName evidence="6">Sodium/proton antiporter NhaA</fullName>
    </alternativeName>
</protein>
<sequence length="450" mass="47879">MLNNEYPLEPLFGRILSPFQRFIRRTTAGGIVLSVTTALTLVAASVFGDDALHHFFEQPFVLGVGSRFELKLTLHHLINDGLMALFFLMVGFELKREILVGELSSMRDAALPVFAAAGGMIVPAGIYAALNVGTPAAAGWGIPMATDIAFAVGILVLLAWRIPKNLIVFLMALAIADDLGAVIVIAAFYTADLRVEYLWASGAITALLILLNRAGVRRALPYALLGFPLWFFVHASGVHATLAGIILAFSIPSVPKVGAIDFLNRIKELREAFLQQREDQSTGDNPLNNSEMAAVAEAIESAAVAVQSPLQRLEHGLTPWVTFVVIPLFAVANAGIDLAAVKWGSALGNPLTIGVALGLVVGKFIGIGAFSWVAVKMGLARLPTDVEWKHVLGAAWLAGIGFTMSLFIAQLAFTSAAMVEQAKIGILVGSAISAIVGLVWLYMASIKRAA</sequence>
<name>A0A6M4HAS3_9PROT</name>
<gene>
    <name evidence="6 7" type="primary">nhaA</name>
    <name evidence="7" type="ORF">DSM104440_03512</name>
</gene>
<evidence type="ECO:0000313" key="7">
    <source>
        <dbReference type="EMBL" id="QJR16676.1"/>
    </source>
</evidence>
<feature type="transmembrane region" description="Helical" evidence="6">
    <location>
        <begin position="227"/>
        <end position="251"/>
    </location>
</feature>
<keyword evidence="6" id="KW-0813">Transport</keyword>
<dbReference type="FunCoup" id="A0A6M4HAS3">
    <property type="interactions" value="104"/>
</dbReference>
<keyword evidence="2 6" id="KW-1003">Cell membrane</keyword>
<feature type="transmembrane region" description="Helical" evidence="6">
    <location>
        <begin position="197"/>
        <end position="215"/>
    </location>
</feature>
<dbReference type="PANTHER" id="PTHR30341">
    <property type="entry name" value="SODIUM ION/PROTON ANTIPORTER NHAA-RELATED"/>
    <property type="match status" value="1"/>
</dbReference>
<evidence type="ECO:0000313" key="8">
    <source>
        <dbReference type="Proteomes" id="UP000503096"/>
    </source>
</evidence>
<dbReference type="GO" id="GO:0015385">
    <property type="term" value="F:sodium:proton antiporter activity"/>
    <property type="evidence" value="ECO:0007669"/>
    <property type="project" value="UniProtKB-UniRule"/>
</dbReference>
<feature type="transmembrane region" description="Helical" evidence="6">
    <location>
        <begin position="167"/>
        <end position="191"/>
    </location>
</feature>
<feature type="transmembrane region" description="Helical" evidence="6">
    <location>
        <begin position="109"/>
        <end position="130"/>
    </location>
</feature>
<feature type="transmembrane region" description="Helical" evidence="6">
    <location>
        <begin position="68"/>
        <end position="88"/>
    </location>
</feature>
<accession>A0A6M4HAS3</accession>
<evidence type="ECO:0000256" key="3">
    <source>
        <dbReference type="ARBA" id="ARBA00022692"/>
    </source>
</evidence>
<feature type="transmembrane region" description="Helical" evidence="6">
    <location>
        <begin position="28"/>
        <end position="48"/>
    </location>
</feature>
<dbReference type="AlphaFoldDB" id="A0A6M4HAS3"/>
<evidence type="ECO:0000256" key="2">
    <source>
        <dbReference type="ARBA" id="ARBA00022475"/>
    </source>
</evidence>
<comment type="subcellular location">
    <subcellularLocation>
        <location evidence="1">Cell inner membrane</location>
        <topology evidence="1">Multi-pass membrane protein</topology>
    </subcellularLocation>
    <subcellularLocation>
        <location evidence="6">Cell membrane</location>
        <topology evidence="6">Multi-pass membrane protein</topology>
    </subcellularLocation>
</comment>
<keyword evidence="6" id="KW-0739">Sodium transport</keyword>
<comment type="similarity">
    <text evidence="6">Belongs to the NhaA Na(+)/H(+) (TC 2.A.33) antiporter family.</text>
</comment>
<keyword evidence="6" id="KW-0050">Antiport</keyword>
<dbReference type="InParanoid" id="A0A6M4HAS3"/>
<keyword evidence="4 6" id="KW-1133">Transmembrane helix</keyword>
<evidence type="ECO:0000256" key="6">
    <source>
        <dbReference type="HAMAP-Rule" id="MF_01844"/>
    </source>
</evidence>
<dbReference type="InterPro" id="IPR023171">
    <property type="entry name" value="Na/H_antiporter_dom_sf"/>
</dbReference>